<dbReference type="PROSITE" id="PS00135">
    <property type="entry name" value="TRYPSIN_SER"/>
    <property type="match status" value="1"/>
</dbReference>
<dbReference type="Gene3D" id="2.40.10.10">
    <property type="entry name" value="Trypsin-like serine proteases"/>
    <property type="match status" value="1"/>
</dbReference>
<keyword evidence="2" id="KW-0964">Secreted</keyword>
<dbReference type="InterPro" id="IPR018114">
    <property type="entry name" value="TRYPSIN_HIS"/>
</dbReference>
<keyword evidence="3 7" id="KW-0645">Protease</keyword>
<dbReference type="PROSITE" id="PS50240">
    <property type="entry name" value="TRYPSIN_DOM"/>
    <property type="match status" value="1"/>
</dbReference>
<dbReference type="GO" id="GO:0004252">
    <property type="term" value="F:serine-type endopeptidase activity"/>
    <property type="evidence" value="ECO:0007669"/>
    <property type="project" value="InterPro"/>
</dbReference>
<evidence type="ECO:0000256" key="7">
    <source>
        <dbReference type="RuleBase" id="RU363034"/>
    </source>
</evidence>
<dbReference type="PROSITE" id="PS00134">
    <property type="entry name" value="TRYPSIN_HIS"/>
    <property type="match status" value="1"/>
</dbReference>
<dbReference type="InterPro" id="IPR050127">
    <property type="entry name" value="Serine_Proteases_S1"/>
</dbReference>
<keyword evidence="6" id="KW-1015">Disulfide bond</keyword>
<dbReference type="GO" id="GO:0005615">
    <property type="term" value="C:extracellular space"/>
    <property type="evidence" value="ECO:0007669"/>
    <property type="project" value="TreeGrafter"/>
</dbReference>
<evidence type="ECO:0000256" key="2">
    <source>
        <dbReference type="ARBA" id="ARBA00022525"/>
    </source>
</evidence>
<comment type="subcellular location">
    <subcellularLocation>
        <location evidence="1">Secreted</location>
    </subcellularLocation>
</comment>
<dbReference type="InterPro" id="IPR001314">
    <property type="entry name" value="Peptidase_S1A"/>
</dbReference>
<gene>
    <name evidence="9" type="primary">ejac-sp</name>
</gene>
<keyword evidence="5 7" id="KW-0720">Serine protease</keyword>
<evidence type="ECO:0000259" key="8">
    <source>
        <dbReference type="PROSITE" id="PS50240"/>
    </source>
</evidence>
<dbReference type="InterPro" id="IPR009003">
    <property type="entry name" value="Peptidase_S1_PA"/>
</dbReference>
<evidence type="ECO:0000256" key="1">
    <source>
        <dbReference type="ARBA" id="ARBA00004613"/>
    </source>
</evidence>
<dbReference type="AlphaFoldDB" id="D0EXD7"/>
<evidence type="ECO:0000256" key="6">
    <source>
        <dbReference type="ARBA" id="ARBA00023157"/>
    </source>
</evidence>
<dbReference type="PANTHER" id="PTHR24264">
    <property type="entry name" value="TRYPSIN-RELATED"/>
    <property type="match status" value="1"/>
</dbReference>
<dbReference type="CDD" id="cd00190">
    <property type="entry name" value="Tryp_SPc"/>
    <property type="match status" value="1"/>
</dbReference>
<protein>
    <submittedName>
        <fullName evidence="9">Ejaculate serine protease</fullName>
    </submittedName>
</protein>
<evidence type="ECO:0000313" key="9">
    <source>
        <dbReference type="EMBL" id="ACX54054.1"/>
    </source>
</evidence>
<evidence type="ECO:0000256" key="4">
    <source>
        <dbReference type="ARBA" id="ARBA00022801"/>
    </source>
</evidence>
<reference evidence="9" key="1">
    <citation type="journal article" date="2009" name="PLoS ONE">
        <title>Identification, RNAi knockdown, and functional analysis of an ejaculate protein that mediates a postmating, prezygotic phenotype in a cricket.</title>
        <authorList>
            <person name="Marshall J.L."/>
            <person name="Huestis D.L."/>
            <person name="Hiromasa Y."/>
            <person name="Wheeler S."/>
            <person name="Oppert C."/>
            <person name="Marshall S.A."/>
            <person name="Tomich J.M."/>
            <person name="Oppert B."/>
        </authorList>
    </citation>
    <scope>NUCLEOTIDE SEQUENCE</scope>
</reference>
<dbReference type="SMART" id="SM00020">
    <property type="entry name" value="Tryp_SPc"/>
    <property type="match status" value="1"/>
</dbReference>
<dbReference type="InterPro" id="IPR033116">
    <property type="entry name" value="TRYPSIN_SER"/>
</dbReference>
<sequence length="313" mass="34027">MRRRAPAPAAPAPSPATAVRIALQALPWWSPLLILVAWGPHAVTAFPRTNMSCECGLMSDGVSTRIVGGTIATPHLYPWMVAILNGGKMHCGGSLINDRYVLTAGHCLNWARKEDLTVVLGLHDRVAMNDGTEKIMGVDQMIVHEAFGSDYLHDTEDIALIRLKQPVHFNAFMAPVCLAEPRGQDIYADQVAFVTGWGRTVQGGNPSRFLRKANVKVLSMAACRNTTIGEHILDSMICAYEFETDACQGDSGGPLVFESRPGKVEQIGVVSWGIGCARPGMPGVYTTVSYYLDWIRAHTMDAIYCANSFTAYG</sequence>
<dbReference type="PRINTS" id="PR00722">
    <property type="entry name" value="CHYMOTRYPSIN"/>
</dbReference>
<dbReference type="InterPro" id="IPR043504">
    <property type="entry name" value="Peptidase_S1_PA_chymotrypsin"/>
</dbReference>
<dbReference type="InterPro" id="IPR001254">
    <property type="entry name" value="Trypsin_dom"/>
</dbReference>
<organism evidence="9">
    <name type="scientific">Allonemobius fasciatus</name>
    <dbReference type="NCBI Taxonomy" id="292203"/>
    <lineage>
        <taxon>Eukaryota</taxon>
        <taxon>Metazoa</taxon>
        <taxon>Ecdysozoa</taxon>
        <taxon>Arthropoda</taxon>
        <taxon>Hexapoda</taxon>
        <taxon>Insecta</taxon>
        <taxon>Pterygota</taxon>
        <taxon>Neoptera</taxon>
        <taxon>Polyneoptera</taxon>
        <taxon>Orthoptera</taxon>
        <taxon>Ensifera</taxon>
        <taxon>Gryllidea</taxon>
        <taxon>Grylloidea</taxon>
        <taxon>Trigonidiidae</taxon>
        <taxon>Nemobiinae</taxon>
        <taxon>Allonemobius</taxon>
    </lineage>
</organism>
<dbReference type="GO" id="GO:0006508">
    <property type="term" value="P:proteolysis"/>
    <property type="evidence" value="ECO:0007669"/>
    <property type="project" value="UniProtKB-KW"/>
</dbReference>
<evidence type="ECO:0000256" key="5">
    <source>
        <dbReference type="ARBA" id="ARBA00022825"/>
    </source>
</evidence>
<evidence type="ECO:0000256" key="3">
    <source>
        <dbReference type="ARBA" id="ARBA00022670"/>
    </source>
</evidence>
<keyword evidence="4 7" id="KW-0378">Hydrolase</keyword>
<feature type="domain" description="Peptidase S1" evidence="8">
    <location>
        <begin position="66"/>
        <end position="300"/>
    </location>
</feature>
<dbReference type="Pfam" id="PF00089">
    <property type="entry name" value="Trypsin"/>
    <property type="match status" value="1"/>
</dbReference>
<accession>D0EXD7</accession>
<proteinExistence type="evidence at transcript level"/>
<dbReference type="EMBL" id="GQ911573">
    <property type="protein sequence ID" value="ACX54054.1"/>
    <property type="molecule type" value="mRNA"/>
</dbReference>
<dbReference type="FunFam" id="2.40.10.10:FF:000006">
    <property type="entry name" value="Serine proteinase stubble"/>
    <property type="match status" value="1"/>
</dbReference>
<name>D0EXD7_9ORTH</name>
<dbReference type="MEROPS" id="S01.B38"/>
<dbReference type="SUPFAM" id="SSF50494">
    <property type="entry name" value="Trypsin-like serine proteases"/>
    <property type="match status" value="1"/>
</dbReference>
<dbReference type="PANTHER" id="PTHR24264:SF65">
    <property type="entry name" value="SRCR DOMAIN-CONTAINING PROTEIN"/>
    <property type="match status" value="1"/>
</dbReference>